<organism evidence="3 5">
    <name type="scientific">Moraxella ovis</name>
    <dbReference type="NCBI Taxonomy" id="29433"/>
    <lineage>
        <taxon>Bacteria</taxon>
        <taxon>Pseudomonadati</taxon>
        <taxon>Pseudomonadota</taxon>
        <taxon>Gammaproteobacteria</taxon>
        <taxon>Moraxellales</taxon>
        <taxon>Moraxellaceae</taxon>
        <taxon>Moraxella</taxon>
    </lineage>
</organism>
<evidence type="ECO:0000313" key="3">
    <source>
        <dbReference type="EMBL" id="STY86542.1"/>
    </source>
</evidence>
<dbReference type="InterPro" id="IPR027417">
    <property type="entry name" value="P-loop_NTPase"/>
</dbReference>
<dbReference type="AlphaFoldDB" id="A0A378PIE5"/>
<dbReference type="Proteomes" id="UP000076765">
    <property type="component" value="Chromosome"/>
</dbReference>
<dbReference type="SUPFAM" id="SSF52540">
    <property type="entry name" value="P-loop containing nucleoside triphosphate hydrolases"/>
    <property type="match status" value="1"/>
</dbReference>
<feature type="domain" description="Endonuclease GajA/Old nuclease/RecF-like AAA" evidence="1">
    <location>
        <begin position="1"/>
        <end position="403"/>
    </location>
</feature>
<evidence type="ECO:0000313" key="5">
    <source>
        <dbReference type="Proteomes" id="UP000255102"/>
    </source>
</evidence>
<dbReference type="RefSeq" id="WP_063513622.1">
    <property type="nucleotide sequence ID" value="NZ_CP011158.1"/>
</dbReference>
<name>A0A378PIE5_9GAMM</name>
<evidence type="ECO:0000313" key="2">
    <source>
        <dbReference type="EMBL" id="ANB91044.1"/>
    </source>
</evidence>
<dbReference type="EMBL" id="UGPW01000001">
    <property type="protein sequence ID" value="STY86542.1"/>
    <property type="molecule type" value="Genomic_DNA"/>
</dbReference>
<dbReference type="Pfam" id="PF13175">
    <property type="entry name" value="AAA_15"/>
    <property type="match status" value="1"/>
</dbReference>
<dbReference type="PANTHER" id="PTHR43581">
    <property type="entry name" value="ATP/GTP PHOSPHATASE"/>
    <property type="match status" value="1"/>
</dbReference>
<dbReference type="EMBL" id="CP011158">
    <property type="protein sequence ID" value="ANB91044.1"/>
    <property type="molecule type" value="Genomic_DNA"/>
</dbReference>
<evidence type="ECO:0000313" key="4">
    <source>
        <dbReference type="Proteomes" id="UP000076765"/>
    </source>
</evidence>
<protein>
    <submittedName>
        <fullName evidence="3">Uncharacterized conserved protein</fullName>
    </submittedName>
</protein>
<dbReference type="PANTHER" id="PTHR43581:SF2">
    <property type="entry name" value="EXCINUCLEASE ATPASE SUBUNIT"/>
    <property type="match status" value="1"/>
</dbReference>
<accession>A0A378PIE5</accession>
<evidence type="ECO:0000259" key="1">
    <source>
        <dbReference type="Pfam" id="PF13175"/>
    </source>
</evidence>
<dbReference type="Proteomes" id="UP000255102">
    <property type="component" value="Unassembled WGS sequence"/>
</dbReference>
<reference evidence="2 4" key="1">
    <citation type="submission" date="2015-04" db="EMBL/GenBank/DDBJ databases">
        <authorList>
            <person name="Calcutt M.J."/>
            <person name="Foecking M.F."/>
        </authorList>
    </citation>
    <scope>NUCLEOTIDE SEQUENCE [LARGE SCALE GENOMIC DNA]</scope>
    <source>
        <strain evidence="2 4">199/55</strain>
    </source>
</reference>
<dbReference type="InterPro" id="IPR051396">
    <property type="entry name" value="Bact_Antivir_Def_Nuclease"/>
</dbReference>
<reference evidence="3 5" key="2">
    <citation type="submission" date="2018-06" db="EMBL/GenBank/DDBJ databases">
        <authorList>
            <consortium name="Pathogen Informatics"/>
            <person name="Doyle S."/>
        </authorList>
    </citation>
    <scope>NUCLEOTIDE SEQUENCE [LARGE SCALE GENOMIC DNA]</scope>
    <source>
        <strain evidence="3 5">NCTC11227</strain>
    </source>
</reference>
<gene>
    <name evidence="2" type="ORF">MOVS_02515</name>
    <name evidence="3" type="ORF">NCTC11227_00529</name>
</gene>
<dbReference type="KEGG" id="moi:MOVS_02515"/>
<dbReference type="InterPro" id="IPR041685">
    <property type="entry name" value="AAA_GajA/Old/RecF-like"/>
</dbReference>
<dbReference type="Gene3D" id="3.40.50.300">
    <property type="entry name" value="P-loop containing nucleotide triphosphate hydrolases"/>
    <property type="match status" value="2"/>
</dbReference>
<dbReference type="STRING" id="29433.MOVS_02515"/>
<keyword evidence="4" id="KW-1185">Reference proteome</keyword>
<proteinExistence type="predicted"/>
<sequence>MISKEIHFQNFGKVKDAHIRMRPFTMITGHNSSGKSFITRALYSVFYTLNQDLMAKFLVQNIDFIIKTIDKIGHNLIRITQKDAELLVDLEQDFFALKRYIGEKFESVSIFQERDILRSFQPQIQELIQKVNELKSSLQTGKGTKFQSVQEYLDELDYNLSQLNLSTESWDRFYADELDRELRLSFLGNFQVNSLSKLKFLSNESNISIDESVISIRNDDLMWELEHSIISDLQAFHNVVYLESPIYLKLRNTLQESRFQNLGFSRRNVLNQVPKYFYDTDKMLSNDYITEKIPDKIISIIQKIDNGINGQLSIDSRNNIVFYDSEYPDMEIPFNLVSSGISNLGIVALLLKKNILTKGSFLFIDEPELNLHTEWQHLMLEILVDLSLAGVNVMVASHSLDMVLRLQNIVENYEDQDSIEKLFALNRLAKNGTTFESKGIMQDIREAKADLGKPYVDLLKQRLP</sequence>